<dbReference type="AlphaFoldDB" id="A0A429ZPS1"/>
<dbReference type="GeneID" id="98568115"/>
<dbReference type="InterPro" id="IPR000150">
    <property type="entry name" value="Cof"/>
</dbReference>
<dbReference type="Gene3D" id="3.40.50.1000">
    <property type="entry name" value="HAD superfamily/HAD-like"/>
    <property type="match status" value="1"/>
</dbReference>
<sequence length="267" mass="29452">MIKMIAVDMDGTFLKATNEYNRQRFAKIYAEALKQDIKFVVASGNQYFQLKSFFPEIAQDISFVAENGALVISEEQELFCGQMSLDLVRRVLSFIDELPEVQTILCGRQSAYIAEKERQAFVEHAGIFYHRLAVVPDLKTLDQDVFFKFALNGPEEKTVELMALFNDNFAGEITAVTSGHGDIDLIIPGLHKANGLSLLQAKWDIATADIVSFGDGGNDKEMLAYTGHSFAMENGSQVAKEAAKALAPSNQDEGVLVVLEKLLGLSD</sequence>
<dbReference type="PANTHER" id="PTHR10000">
    <property type="entry name" value="PHOSPHOSERINE PHOSPHATASE"/>
    <property type="match status" value="1"/>
</dbReference>
<evidence type="ECO:0008006" key="3">
    <source>
        <dbReference type="Google" id="ProtNLM"/>
    </source>
</evidence>
<dbReference type="NCBIfam" id="TIGR01484">
    <property type="entry name" value="HAD-SF-IIB"/>
    <property type="match status" value="1"/>
</dbReference>
<dbReference type="Proteomes" id="UP000287239">
    <property type="component" value="Unassembled WGS sequence"/>
</dbReference>
<dbReference type="CDD" id="cd07518">
    <property type="entry name" value="HAD_YbiV-Like"/>
    <property type="match status" value="1"/>
</dbReference>
<dbReference type="Gene3D" id="3.30.1240.10">
    <property type="match status" value="1"/>
</dbReference>
<dbReference type="Pfam" id="PF08282">
    <property type="entry name" value="Hydrolase_3"/>
    <property type="match status" value="1"/>
</dbReference>
<dbReference type="RefSeq" id="WP_126779507.1">
    <property type="nucleotide sequence ID" value="NZ_NGJU01000009.1"/>
</dbReference>
<organism evidence="1 2">
    <name type="scientific">Vagococcus salmoninarum</name>
    <dbReference type="NCBI Taxonomy" id="2739"/>
    <lineage>
        <taxon>Bacteria</taxon>
        <taxon>Bacillati</taxon>
        <taxon>Bacillota</taxon>
        <taxon>Bacilli</taxon>
        <taxon>Lactobacillales</taxon>
        <taxon>Enterococcaceae</taxon>
        <taxon>Vagococcus</taxon>
    </lineage>
</organism>
<evidence type="ECO:0000313" key="2">
    <source>
        <dbReference type="Proteomes" id="UP000287239"/>
    </source>
</evidence>
<proteinExistence type="predicted"/>
<dbReference type="SUPFAM" id="SSF56784">
    <property type="entry name" value="HAD-like"/>
    <property type="match status" value="1"/>
</dbReference>
<comment type="caution">
    <text evidence="1">The sequence shown here is derived from an EMBL/GenBank/DDBJ whole genome shotgun (WGS) entry which is preliminary data.</text>
</comment>
<accession>A0A429ZPS1</accession>
<dbReference type="PANTHER" id="PTHR10000:SF53">
    <property type="entry name" value="5-AMINO-6-(5-PHOSPHO-D-RIBITYLAMINO)URACIL PHOSPHATASE YBJI-RELATED"/>
    <property type="match status" value="1"/>
</dbReference>
<reference evidence="1 2" key="1">
    <citation type="submission" date="2017-05" db="EMBL/GenBank/DDBJ databases">
        <title>Vagococcus spp. assemblies.</title>
        <authorList>
            <person name="Gulvik C.A."/>
        </authorList>
    </citation>
    <scope>NUCLEOTIDE SEQUENCE [LARGE SCALE GENOMIC DNA]</scope>
    <source>
        <strain evidence="1 2">NCFB 2777</strain>
    </source>
</reference>
<dbReference type="SFLD" id="SFLDS00003">
    <property type="entry name" value="Haloacid_Dehalogenase"/>
    <property type="match status" value="1"/>
</dbReference>
<dbReference type="GO" id="GO:0000287">
    <property type="term" value="F:magnesium ion binding"/>
    <property type="evidence" value="ECO:0007669"/>
    <property type="project" value="TreeGrafter"/>
</dbReference>
<name>A0A429ZPS1_9ENTE</name>
<dbReference type="InterPro" id="IPR006379">
    <property type="entry name" value="HAD-SF_hydro_IIB"/>
</dbReference>
<evidence type="ECO:0000313" key="1">
    <source>
        <dbReference type="EMBL" id="RST95713.1"/>
    </source>
</evidence>
<dbReference type="NCBIfam" id="TIGR00099">
    <property type="entry name" value="Cof-subfamily"/>
    <property type="match status" value="1"/>
</dbReference>
<dbReference type="GO" id="GO:0016791">
    <property type="term" value="F:phosphatase activity"/>
    <property type="evidence" value="ECO:0007669"/>
    <property type="project" value="UniProtKB-ARBA"/>
</dbReference>
<dbReference type="SFLD" id="SFLDG01144">
    <property type="entry name" value="C2.B.4:_PGP_Like"/>
    <property type="match status" value="1"/>
</dbReference>
<dbReference type="EMBL" id="NGJU01000009">
    <property type="protein sequence ID" value="RST95713.1"/>
    <property type="molecule type" value="Genomic_DNA"/>
</dbReference>
<dbReference type="GO" id="GO:0005829">
    <property type="term" value="C:cytosol"/>
    <property type="evidence" value="ECO:0007669"/>
    <property type="project" value="TreeGrafter"/>
</dbReference>
<protein>
    <recommendedName>
        <fullName evidence="3">Hydrolase</fullName>
    </recommendedName>
</protein>
<dbReference type="InterPro" id="IPR036412">
    <property type="entry name" value="HAD-like_sf"/>
</dbReference>
<gene>
    <name evidence="1" type="ORF">CBF35_07010</name>
</gene>
<dbReference type="SFLD" id="SFLDG01140">
    <property type="entry name" value="C2.B:_Phosphomannomutase_and_P"/>
    <property type="match status" value="1"/>
</dbReference>
<keyword evidence="2" id="KW-1185">Reference proteome</keyword>
<dbReference type="OrthoDB" id="9814970at2"/>
<dbReference type="InterPro" id="IPR023214">
    <property type="entry name" value="HAD_sf"/>
</dbReference>